<sequence>MGYLFFIIIFLIVVIVAYFLYERYTNTRAYRIRKSIKNYNKHLKEQEQKIKKFDDDAKELLSDENKIKEIIRKIHNKEEVIIPIVAFDYIYRMINKISIIDKEGNVKIINDEKFLEFQKTASDLLRNEQKEKDKYALEKSTNKTNKIFDIKKYPDGTIVKKSLINNDITIIKPDGKKYIQNMDRNELIINEPIKDEEKENKNTKNEKLKGKAPQDEISDRVKKLEQENKILTDLVKNKKEDTTEVNIDEFIKLKEEKNKKSDFTNISINETIEINNTNKKNENIEVENIEKVNLEIKEKEVNESDNKIEVNQELINEEININFDRKKNALEELNNKDFLNSFIRKDEQKFNDKINVKKQEKKINKDSLNDTISDLDNLLESYNFLTTKKSNYKNKFVEKKEENKNDCSSLSSILTDIKNQTIFEKENKIHNSKNLVYANQKDIENLFSYNSLMDFFKYLFTISDRRYKSHFINDKKNSKMYISTEIFLFKIYMNVSIETRDTFLKEIKPFGPSVLRYNDDFFRTIIKMINTKCGISFGVKPLYLNEEKRTFFASKKFEFFLSENEEPKMYESNFLIFNYENKVGKELNRLNVLNDEFFDPKKNYFIEKKEQLKKITLKDILDIKG</sequence>
<dbReference type="RefSeq" id="WP_114843335.1">
    <property type="nucleotide sequence ID" value="NZ_CP031220.1"/>
</dbReference>
<dbReference type="Proteomes" id="UP000290092">
    <property type="component" value="Unassembled WGS sequence"/>
</dbReference>
<keyword evidence="1" id="KW-0175">Coiled coil</keyword>
<keyword evidence="3" id="KW-0812">Transmembrane</keyword>
<feature type="transmembrane region" description="Helical" evidence="3">
    <location>
        <begin position="6"/>
        <end position="24"/>
    </location>
</feature>
<feature type="compositionally biased region" description="Basic and acidic residues" evidence="2">
    <location>
        <begin position="192"/>
        <end position="217"/>
    </location>
</feature>
<dbReference type="EMBL" id="NXID01000039">
    <property type="protein sequence ID" value="RXK15087.1"/>
    <property type="molecule type" value="Genomic_DNA"/>
</dbReference>
<feature type="coiled-coil region" evidence="1">
    <location>
        <begin position="36"/>
        <end position="63"/>
    </location>
</feature>
<gene>
    <name evidence="4" type="ORF">CP985_10305</name>
</gene>
<name>A0AAX2AFB2_9BACT</name>
<feature type="region of interest" description="Disordered" evidence="2">
    <location>
        <begin position="191"/>
        <end position="217"/>
    </location>
</feature>
<feature type="coiled-coil region" evidence="1">
    <location>
        <begin position="279"/>
        <end position="336"/>
    </location>
</feature>
<protein>
    <submittedName>
        <fullName evidence="4">Uncharacterized protein</fullName>
    </submittedName>
</protein>
<evidence type="ECO:0000256" key="1">
    <source>
        <dbReference type="SAM" id="Coils"/>
    </source>
</evidence>
<keyword evidence="3" id="KW-0472">Membrane</keyword>
<reference evidence="4 5" key="1">
    <citation type="submission" date="2017-09" db="EMBL/GenBank/DDBJ databases">
        <title>Genomics of the genus Arcobacter.</title>
        <authorList>
            <person name="Perez-Cataluna A."/>
            <person name="Figueras M.J."/>
            <person name="Salas-Masso N."/>
        </authorList>
    </citation>
    <scope>NUCLEOTIDE SEQUENCE [LARGE SCALE GENOMIC DNA]</scope>
    <source>
        <strain evidence="4 5">CECT 7386</strain>
    </source>
</reference>
<evidence type="ECO:0000313" key="4">
    <source>
        <dbReference type="EMBL" id="RXK15087.1"/>
    </source>
</evidence>
<keyword evidence="5" id="KW-1185">Reference proteome</keyword>
<evidence type="ECO:0000256" key="2">
    <source>
        <dbReference type="SAM" id="MobiDB-lite"/>
    </source>
</evidence>
<proteinExistence type="predicted"/>
<comment type="caution">
    <text evidence="4">The sequence shown here is derived from an EMBL/GenBank/DDBJ whole genome shotgun (WGS) entry which is preliminary data.</text>
</comment>
<dbReference type="AlphaFoldDB" id="A0AAX2AFB2"/>
<organism evidence="4 5">
    <name type="scientific">Malaciobacter mytili LMG 24559</name>
    <dbReference type="NCBI Taxonomy" id="1032238"/>
    <lineage>
        <taxon>Bacteria</taxon>
        <taxon>Pseudomonadati</taxon>
        <taxon>Campylobacterota</taxon>
        <taxon>Epsilonproteobacteria</taxon>
        <taxon>Campylobacterales</taxon>
        <taxon>Arcobacteraceae</taxon>
        <taxon>Malaciobacter</taxon>
    </lineage>
</organism>
<keyword evidence="3" id="KW-1133">Transmembrane helix</keyword>
<accession>A0AAX2AFB2</accession>
<evidence type="ECO:0000313" key="5">
    <source>
        <dbReference type="Proteomes" id="UP000290092"/>
    </source>
</evidence>
<evidence type="ECO:0000256" key="3">
    <source>
        <dbReference type="SAM" id="Phobius"/>
    </source>
</evidence>
<dbReference type="KEGG" id="amyt:AMYT_a0129"/>